<comment type="interaction">
    <interactant intactId="EBI-15666619">
        <id>Q87GE5</id>
    </interactant>
    <interactant intactId="EBI-15666619">
        <id>Q87GE5</id>
        <label>VPA1370</label>
    </interactant>
    <organismsDiffer>false</organismsDiffer>
    <experiments>7</experiments>
</comment>
<sequence>MLKIKLPQQTSLAPSSETTQRLPVKISIKSICNKSICKTLHSLADKCHRFSKEIKQRSANHTPSSSHENLTTINLKSQNSAATFESTVELSIKHGSSIPPAPPLPGAIPPAPPLNLSKGAPKSSSNSLDSVNEDHSKLMEQIRQGVKLKSATKSLSADKSSADAHSKLMEELLTGGRKLKKVATSDIPAPPPLPSASTSKSPDSRNALLSEIAGFSKDRLRKTGSLETLNSSQSKDKESFEPTTHERLLSEDLFKQSPKLSEQELDELANNLADYLFQAADIDWHQVISEKTRGLTTEEMAKSEHRYVQAFCREILKYPDCYKSADVASPESPKSGGGSVIDVALKRLQTGRERLFTTTDEKGNRELKKGDAILESAINAARMAISTEEKNTILSNNVKSATFEVFCELPCMDGFAEQNGKTAFYALRAGFYSAFKNTDTAKQDITKFMKDNLQAGFSGYSYQGLTNRVAQLEAQLAALSAKLS</sequence>
<evidence type="ECO:0000313" key="3">
    <source>
        <dbReference type="EMBL" id="BAC62714.1"/>
    </source>
</evidence>
<evidence type="ECO:0000259" key="2">
    <source>
        <dbReference type="PROSITE" id="PS51082"/>
    </source>
</evidence>
<dbReference type="SMR" id="Q87GE5"/>
<dbReference type="DIP" id="DIP-46216N"/>
<keyword evidence="5 6" id="KW-0002">3D-structure</keyword>
<dbReference type="Gene3D" id="1.20.120.1210">
    <property type="match status" value="2"/>
</dbReference>
<dbReference type="PROSITE" id="PS51082">
    <property type="entry name" value="WH2"/>
    <property type="match status" value="2"/>
</dbReference>
<dbReference type="GO" id="GO:0003779">
    <property type="term" value="F:actin binding"/>
    <property type="evidence" value="ECO:0007669"/>
    <property type="project" value="InterPro"/>
</dbReference>
<dbReference type="PDB" id="3SEO">
    <property type="method" value="X-ray"/>
    <property type="resolution" value="2.31 A"/>
    <property type="chains" value="A/B=247-484"/>
</dbReference>
<dbReference type="KEGG" id="vpa:VPA1370"/>
<dbReference type="eggNOG" id="ENOG5032BK4">
    <property type="taxonomic scope" value="Bacteria"/>
</dbReference>
<feature type="region of interest" description="Disordered" evidence="1">
    <location>
        <begin position="223"/>
        <end position="255"/>
    </location>
</feature>
<accession>Q87GE5</accession>
<organism evidence="3 4">
    <name type="scientific">Vibrio parahaemolyticus serotype O3:K6 (strain RIMD 2210633)</name>
    <dbReference type="NCBI Taxonomy" id="223926"/>
    <lineage>
        <taxon>Bacteria</taxon>
        <taxon>Pseudomonadati</taxon>
        <taxon>Pseudomonadota</taxon>
        <taxon>Gammaproteobacteria</taxon>
        <taxon>Vibrionales</taxon>
        <taxon>Vibrionaceae</taxon>
        <taxon>Vibrio</taxon>
    </lineage>
</organism>
<dbReference type="AlphaFoldDB" id="Q87GE5"/>
<feature type="compositionally biased region" description="Pro residues" evidence="1">
    <location>
        <begin position="99"/>
        <end position="113"/>
    </location>
</feature>
<dbReference type="PDBsum" id="3SEO"/>
<dbReference type="IntAct" id="Q87GE5">
    <property type="interactions" value="1"/>
</dbReference>
<dbReference type="CDD" id="cd22062">
    <property type="entry name" value="WH2_DdVASP-like"/>
    <property type="match status" value="1"/>
</dbReference>
<feature type="region of interest" description="Disordered" evidence="1">
    <location>
        <begin position="94"/>
        <end position="133"/>
    </location>
</feature>
<evidence type="ECO:0007829" key="6">
    <source>
        <dbReference type="PDB" id="3RYL"/>
    </source>
</evidence>
<evidence type="ECO:0000313" key="4">
    <source>
        <dbReference type="Proteomes" id="UP000002493"/>
    </source>
</evidence>
<dbReference type="PDB" id="3RYL">
    <property type="method" value="X-ray"/>
    <property type="resolution" value="3.10 A"/>
    <property type="chains" value="A/B=247-484"/>
</dbReference>
<dbReference type="EvolutionaryTrace" id="Q87GE5"/>
<dbReference type="InterPro" id="IPR049414">
    <property type="entry name" value="VopL_VCD"/>
</dbReference>
<evidence type="ECO:0007829" key="7">
    <source>
        <dbReference type="PDB" id="3SEO"/>
    </source>
</evidence>
<dbReference type="PDBsum" id="3M1F"/>
<dbReference type="InterPro" id="IPR049415">
    <property type="entry name" value="VopL_VCD_sf"/>
</dbReference>
<dbReference type="PATRIC" id="fig|223926.6.peg.4292"/>
<name>Q87GE5_VIBPA</name>
<feature type="domain" description="WH2" evidence="2">
    <location>
        <begin position="134"/>
        <end position="151"/>
    </location>
</feature>
<dbReference type="Proteomes" id="UP000002493">
    <property type="component" value="Chromosome 2"/>
</dbReference>
<reference evidence="3 4" key="1">
    <citation type="journal article" date="2003" name="Lancet">
        <title>Genome sequence of Vibrio parahaemolyticus: a pathogenic mechanism distinct from that of V. cholerae.</title>
        <authorList>
            <person name="Makino K."/>
            <person name="Oshima K."/>
            <person name="Kurokawa K."/>
            <person name="Yokoyama K."/>
            <person name="Uda T."/>
            <person name="Tagomori K."/>
            <person name="Iijima Y."/>
            <person name="Najima M."/>
            <person name="Nakano M."/>
            <person name="Yamashita A."/>
            <person name="Kubota Y."/>
            <person name="Kimura S."/>
            <person name="Yasunaga T."/>
            <person name="Honda T."/>
            <person name="Shinagawa H."/>
            <person name="Hattori M."/>
            <person name="Iida T."/>
        </authorList>
    </citation>
    <scope>NUCLEOTIDE SEQUENCE [LARGE SCALE GENOMIC DNA]</scope>
    <source>
        <strain evidence="4">RIMD 2210633</strain>
    </source>
</reference>
<protein>
    <recommendedName>
        <fullName evidence="2">WH2 domain-containing protein</fullName>
    </recommendedName>
</protein>
<evidence type="ECO:0007829" key="5">
    <source>
        <dbReference type="PDB" id="3M1F"/>
    </source>
</evidence>
<dbReference type="RefSeq" id="WP_005491021.1">
    <property type="nucleotide sequence ID" value="NC_004605.1"/>
</dbReference>
<dbReference type="PDBsum" id="3RYL"/>
<dbReference type="EMBL" id="BA000032">
    <property type="protein sequence ID" value="BAC62714.1"/>
    <property type="molecule type" value="Genomic_DNA"/>
</dbReference>
<gene>
    <name evidence="3" type="ordered locus">VPA1370</name>
</gene>
<feature type="region of interest" description="Disordered" evidence="1">
    <location>
        <begin position="183"/>
        <end position="204"/>
    </location>
</feature>
<evidence type="ECO:0000256" key="1">
    <source>
        <dbReference type="SAM" id="MobiDB-lite"/>
    </source>
</evidence>
<feature type="compositionally biased region" description="Basic and acidic residues" evidence="1">
    <location>
        <begin position="234"/>
        <end position="254"/>
    </location>
</feature>
<dbReference type="GO" id="GO:0042802">
    <property type="term" value="F:identical protein binding"/>
    <property type="evidence" value="ECO:0000353"/>
    <property type="project" value="IntAct"/>
</dbReference>
<feature type="domain" description="WH2" evidence="2">
    <location>
        <begin position="204"/>
        <end position="223"/>
    </location>
</feature>
<dbReference type="SMART" id="SM00246">
    <property type="entry name" value="WH2"/>
    <property type="match status" value="3"/>
</dbReference>
<dbReference type="InterPro" id="IPR003124">
    <property type="entry name" value="WH2_dom"/>
</dbReference>
<proteinExistence type="evidence at protein level"/>
<reference evidence="5" key="2">
    <citation type="journal article" date="2010" name="J. Mol. Biol.">
        <title>Structure of a longitudinal actin dimer assembled by tandem w domains: implications for actin filament nucleation.</title>
        <authorList>
            <person name="Rebowski G."/>
            <person name="Namgoong S."/>
            <person name="Boczkowska M."/>
            <person name="Leavis P.C."/>
            <person name="Navaza J."/>
            <person name="Dominguez R."/>
        </authorList>
    </citation>
    <scope>X-RAY CRYSTALLOGRAPHY (2.89 ANGSTROMS) OF 130-160</scope>
</reference>
<dbReference type="HOGENOM" id="CLU_563761_0_0_6"/>
<comment type="interaction">
    <interactant intactId="EBI-15666619">
        <id>Q87GE5</id>
    </interactant>
    <interactant intactId="EBI-367540">
        <id>P68135</id>
        <label>ACTA1</label>
    </interactant>
    <organismsDiffer>true</organismsDiffer>
    <experiments>10</experiments>
</comment>
<dbReference type="GeneID" id="1192067"/>
<reference evidence="7" key="4">
    <citation type="journal article" date="2011" name="Nat. Struct. Mol. Biol.">
        <title>Mechanism of actin filament nucleation by the bacterial effector VopL.</title>
        <authorList>
            <person name="Yu B."/>
            <person name="Cheng H.C."/>
            <person name="Brautigam C.A."/>
            <person name="Tomchick D.R."/>
            <person name="Rosen M.K."/>
        </authorList>
    </citation>
    <scope>X-RAY CRYSTALLOGRAPHY (2.31 ANGSTROMS) OF 247-484</scope>
</reference>
<dbReference type="Pfam" id="PF02205">
    <property type="entry name" value="WH2"/>
    <property type="match status" value="2"/>
</dbReference>
<dbReference type="PDB" id="3M1F">
    <property type="method" value="X-ray"/>
    <property type="resolution" value="2.89 A"/>
    <property type="chains" value="V=130-160"/>
</dbReference>
<reference evidence="6" key="3">
    <citation type="journal article" date="2011" name="Nat. Struct. Mol. Biol.">
        <title>Mechanism of actin filament nucleation by VibrioVopL and implications for tandem W domain nucleation.</title>
        <authorList>
            <person name="Namgoong S."/>
            <person name="Boczkowska M."/>
            <person name="Glista M.J."/>
            <person name="Winkelman J.D."/>
            <person name="Rebowski G."/>
            <person name="Kovar D.R."/>
            <person name="Dominguez R."/>
        </authorList>
    </citation>
    <scope>X-RAY CRYSTALLOGRAPHY (3.10 ANGSTROMS) OF 247-484</scope>
</reference>
<dbReference type="Pfam" id="PF20792">
    <property type="entry name" value="VCD"/>
    <property type="match status" value="1"/>
</dbReference>